<dbReference type="EMBL" id="GBRH01225995">
    <property type="protein sequence ID" value="JAD71900.1"/>
    <property type="molecule type" value="Transcribed_RNA"/>
</dbReference>
<dbReference type="AlphaFoldDB" id="A0A0A9CET0"/>
<protein>
    <submittedName>
        <fullName evidence="1">Uncharacterized protein</fullName>
    </submittedName>
</protein>
<name>A0A0A9CET0_ARUDO</name>
<reference evidence="1" key="2">
    <citation type="journal article" date="2015" name="Data Brief">
        <title>Shoot transcriptome of the giant reed, Arundo donax.</title>
        <authorList>
            <person name="Barrero R.A."/>
            <person name="Guerrero F.D."/>
            <person name="Moolhuijzen P."/>
            <person name="Goolsby J.A."/>
            <person name="Tidwell J."/>
            <person name="Bellgard S.E."/>
            <person name="Bellgard M.I."/>
        </authorList>
    </citation>
    <scope>NUCLEOTIDE SEQUENCE</scope>
    <source>
        <tissue evidence="1">Shoot tissue taken approximately 20 cm above the soil surface</tissue>
    </source>
</reference>
<accession>A0A0A9CET0</accession>
<organism evidence="1">
    <name type="scientific">Arundo donax</name>
    <name type="common">Giant reed</name>
    <name type="synonym">Donax arundinaceus</name>
    <dbReference type="NCBI Taxonomy" id="35708"/>
    <lineage>
        <taxon>Eukaryota</taxon>
        <taxon>Viridiplantae</taxon>
        <taxon>Streptophyta</taxon>
        <taxon>Embryophyta</taxon>
        <taxon>Tracheophyta</taxon>
        <taxon>Spermatophyta</taxon>
        <taxon>Magnoliopsida</taxon>
        <taxon>Liliopsida</taxon>
        <taxon>Poales</taxon>
        <taxon>Poaceae</taxon>
        <taxon>PACMAD clade</taxon>
        <taxon>Arundinoideae</taxon>
        <taxon>Arundineae</taxon>
        <taxon>Arundo</taxon>
    </lineage>
</organism>
<evidence type="ECO:0000313" key="1">
    <source>
        <dbReference type="EMBL" id="JAD71900.1"/>
    </source>
</evidence>
<reference evidence="1" key="1">
    <citation type="submission" date="2014-09" db="EMBL/GenBank/DDBJ databases">
        <authorList>
            <person name="Magalhaes I.L.F."/>
            <person name="Oliveira U."/>
            <person name="Santos F.R."/>
            <person name="Vidigal T.H.D.A."/>
            <person name="Brescovit A.D."/>
            <person name="Santos A.J."/>
        </authorList>
    </citation>
    <scope>NUCLEOTIDE SEQUENCE</scope>
    <source>
        <tissue evidence="1">Shoot tissue taken approximately 20 cm above the soil surface</tissue>
    </source>
</reference>
<proteinExistence type="predicted"/>
<sequence length="35" mass="3877">MMLGRMITTGMSPRSSPRSISPMALVNTYVLDHPK</sequence>